<dbReference type="Gene3D" id="3.40.50.720">
    <property type="entry name" value="NAD(P)-binding Rossmann-like Domain"/>
    <property type="match status" value="1"/>
</dbReference>
<evidence type="ECO:0000259" key="1">
    <source>
        <dbReference type="Pfam" id="PF01370"/>
    </source>
</evidence>
<comment type="caution">
    <text evidence="3">The sequence shown here is derived from an EMBL/GenBank/DDBJ whole genome shotgun (WGS) entry which is preliminary data.</text>
</comment>
<name>A0A8J3SBT0_9ACTN</name>
<sequence length="309" mass="32013">MRLLILGAGGFIGRTAVREAVSAGWEVTGLVRGAEAARRVTEAGGTPHLSTADDPGTWAETARGATAVVDLVQPRLPGRMTLRAARRVSSARQGTTSGVLRALGSLPAHERPLLVSVSGVDDLDPGAGRTVSHASPLRTVPAGFAHIGLPVRRLIEQSGLPAVHVCLGNMVYGPGKGFGDVIVPGLARRRVPVPGSGNNRLPLIHVEDAARALIHVAGLDGVAGRSFVAADGTATTLRELLEETARLLGAPAPRTLPRWAAAQLVGRIALETLTLDAAADVSALTATGFTLRHPSIREGLPATLKEITR</sequence>
<protein>
    <submittedName>
        <fullName evidence="3">Epimerase</fullName>
    </submittedName>
</protein>
<dbReference type="InterPro" id="IPR016040">
    <property type="entry name" value="NAD(P)-bd_dom"/>
</dbReference>
<feature type="domain" description="NAD-dependent epimerase/dehydratase" evidence="1">
    <location>
        <begin position="152"/>
        <end position="226"/>
    </location>
</feature>
<feature type="domain" description="NAD(P)-binding" evidence="2">
    <location>
        <begin position="7"/>
        <end position="131"/>
    </location>
</feature>
<dbReference type="PANTHER" id="PTHR48079">
    <property type="entry name" value="PROTEIN YEEZ"/>
    <property type="match status" value="1"/>
</dbReference>
<dbReference type="SUPFAM" id="SSF51735">
    <property type="entry name" value="NAD(P)-binding Rossmann-fold domains"/>
    <property type="match status" value="1"/>
</dbReference>
<evidence type="ECO:0000313" key="3">
    <source>
        <dbReference type="EMBL" id="GIH91223.1"/>
    </source>
</evidence>
<dbReference type="InterPro" id="IPR051783">
    <property type="entry name" value="NAD(P)-dependent_oxidoreduct"/>
</dbReference>
<dbReference type="GO" id="GO:0004029">
    <property type="term" value="F:aldehyde dehydrogenase (NAD+) activity"/>
    <property type="evidence" value="ECO:0007669"/>
    <property type="project" value="TreeGrafter"/>
</dbReference>
<dbReference type="Proteomes" id="UP000619788">
    <property type="component" value="Unassembled WGS sequence"/>
</dbReference>
<dbReference type="RefSeq" id="WP_204063530.1">
    <property type="nucleotide sequence ID" value="NZ_BOOJ01000018.1"/>
</dbReference>
<dbReference type="AlphaFoldDB" id="A0A8J3SBT0"/>
<organism evidence="3 4">
    <name type="scientific">Planobispora siamensis</name>
    <dbReference type="NCBI Taxonomy" id="936338"/>
    <lineage>
        <taxon>Bacteria</taxon>
        <taxon>Bacillati</taxon>
        <taxon>Actinomycetota</taxon>
        <taxon>Actinomycetes</taxon>
        <taxon>Streptosporangiales</taxon>
        <taxon>Streptosporangiaceae</taxon>
        <taxon>Planobispora</taxon>
    </lineage>
</organism>
<dbReference type="Pfam" id="PF13460">
    <property type="entry name" value="NAD_binding_10"/>
    <property type="match status" value="1"/>
</dbReference>
<evidence type="ECO:0000313" key="4">
    <source>
        <dbReference type="Proteomes" id="UP000619788"/>
    </source>
</evidence>
<dbReference type="EMBL" id="BOOJ01000018">
    <property type="protein sequence ID" value="GIH91223.1"/>
    <property type="molecule type" value="Genomic_DNA"/>
</dbReference>
<evidence type="ECO:0000259" key="2">
    <source>
        <dbReference type="Pfam" id="PF13460"/>
    </source>
</evidence>
<keyword evidence="4" id="KW-1185">Reference proteome</keyword>
<reference evidence="3 4" key="1">
    <citation type="submission" date="2021-01" db="EMBL/GenBank/DDBJ databases">
        <title>Whole genome shotgun sequence of Planobispora siamensis NBRC 107568.</title>
        <authorList>
            <person name="Komaki H."/>
            <person name="Tamura T."/>
        </authorList>
    </citation>
    <scope>NUCLEOTIDE SEQUENCE [LARGE SCALE GENOMIC DNA]</scope>
    <source>
        <strain evidence="3 4">NBRC 107568</strain>
    </source>
</reference>
<dbReference type="GO" id="GO:0005737">
    <property type="term" value="C:cytoplasm"/>
    <property type="evidence" value="ECO:0007669"/>
    <property type="project" value="TreeGrafter"/>
</dbReference>
<dbReference type="PANTHER" id="PTHR48079:SF6">
    <property type="entry name" value="NAD(P)-BINDING DOMAIN-CONTAINING PROTEIN-RELATED"/>
    <property type="match status" value="1"/>
</dbReference>
<dbReference type="InterPro" id="IPR001509">
    <property type="entry name" value="Epimerase_deHydtase"/>
</dbReference>
<proteinExistence type="predicted"/>
<gene>
    <name evidence="3" type="ORF">Psi01_18530</name>
</gene>
<dbReference type="InterPro" id="IPR036291">
    <property type="entry name" value="NAD(P)-bd_dom_sf"/>
</dbReference>
<dbReference type="Pfam" id="PF01370">
    <property type="entry name" value="Epimerase"/>
    <property type="match status" value="1"/>
</dbReference>
<accession>A0A8J3SBT0</accession>